<name>A0AAU9PUS1_9ASTR</name>
<dbReference type="Pfam" id="PF07934">
    <property type="entry name" value="OGG_N"/>
    <property type="match status" value="1"/>
</dbReference>
<evidence type="ECO:0000256" key="8">
    <source>
        <dbReference type="ARBA" id="ARBA00023242"/>
    </source>
</evidence>
<dbReference type="GO" id="GO:0034039">
    <property type="term" value="F:8-oxo-7,8-dihydroguanine DNA N-glycosylase activity"/>
    <property type="evidence" value="ECO:0007669"/>
    <property type="project" value="TreeGrafter"/>
</dbReference>
<evidence type="ECO:0000259" key="13">
    <source>
        <dbReference type="SMART" id="SM00478"/>
    </source>
</evidence>
<dbReference type="Gene3D" id="3.30.310.40">
    <property type="match status" value="1"/>
</dbReference>
<dbReference type="InterPro" id="IPR011257">
    <property type="entry name" value="DNA_glycosylase"/>
</dbReference>
<evidence type="ECO:0000256" key="4">
    <source>
        <dbReference type="ARBA" id="ARBA00022763"/>
    </source>
</evidence>
<protein>
    <recommendedName>
        <fullName evidence="3">DNA-(apurinic or apyrimidinic site) lyase</fullName>
        <ecNumber evidence="3">4.2.99.18</ecNumber>
    </recommendedName>
</protein>
<keyword evidence="9" id="KW-0511">Multifunctional enzyme</keyword>
<dbReference type="Gene3D" id="1.10.1670.10">
    <property type="entry name" value="Helix-hairpin-Helix base-excision DNA repair enzymes (C-terminal)"/>
    <property type="match status" value="1"/>
</dbReference>
<organism evidence="14 15">
    <name type="scientific">Lactuca virosa</name>
    <dbReference type="NCBI Taxonomy" id="75947"/>
    <lineage>
        <taxon>Eukaryota</taxon>
        <taxon>Viridiplantae</taxon>
        <taxon>Streptophyta</taxon>
        <taxon>Embryophyta</taxon>
        <taxon>Tracheophyta</taxon>
        <taxon>Spermatophyta</taxon>
        <taxon>Magnoliopsida</taxon>
        <taxon>eudicotyledons</taxon>
        <taxon>Gunneridae</taxon>
        <taxon>Pentapetalae</taxon>
        <taxon>asterids</taxon>
        <taxon>campanulids</taxon>
        <taxon>Asterales</taxon>
        <taxon>Asteraceae</taxon>
        <taxon>Cichorioideae</taxon>
        <taxon>Cichorieae</taxon>
        <taxon>Lactucinae</taxon>
        <taxon>Lactuca</taxon>
    </lineage>
</organism>
<sequence length="388" mass="43055">MITYMKRQRPLPSPPSITTATGEPILSKITSTNSTISSYYSSKKPRKALISDLKTPKRVTLNLNKSELFLPLTFPTGQTFRWKQTSPFQYTGVVGSHLVSLIQLQDANGTDVAYTFHNTPTSDQTAAKSALLDFLNMSICLSDLWKEFSASDQRFSELAEHLSGARVLRQDPLECLIQFICSSNNNIKRITQMVDFISSLGNHLGVVEGIEFYEFPSLDQLSKVSEEELRKAGFGYRAKYITGTVQALQSKPGGGAAWLASLRELELQNTIEALTTLPGVGPKVAACIALFSLDQHHAVPVDTHVWKIATRYLIPELAGTKLTPKLCSRVADAFVEKYGRYAGWAQTLLFIAELPSQKALLQSLTTQTKEAAKDVNHKKSHHFRAFIK</sequence>
<comment type="caution">
    <text evidence="14">The sequence shown here is derived from an EMBL/GenBank/DDBJ whole genome shotgun (WGS) entry which is preliminary data.</text>
</comment>
<dbReference type="GO" id="GO:0003684">
    <property type="term" value="F:damaged DNA binding"/>
    <property type="evidence" value="ECO:0007669"/>
    <property type="project" value="InterPro"/>
</dbReference>
<dbReference type="GO" id="GO:0006289">
    <property type="term" value="P:nucleotide-excision repair"/>
    <property type="evidence" value="ECO:0007669"/>
    <property type="project" value="InterPro"/>
</dbReference>
<proteinExistence type="inferred from homology"/>
<dbReference type="InterPro" id="IPR012904">
    <property type="entry name" value="OGG_N"/>
</dbReference>
<dbReference type="EC" id="4.2.99.18" evidence="3"/>
<gene>
    <name evidence="14" type="ORF">LVIROSA_LOCUS39130</name>
</gene>
<dbReference type="FunFam" id="1.10.1670.10:FF:000005">
    <property type="entry name" value="N-glycosylase/DNA lyase OGG1"/>
    <property type="match status" value="1"/>
</dbReference>
<dbReference type="Gene3D" id="1.10.340.30">
    <property type="entry name" value="Hypothetical protein, domain 2"/>
    <property type="match status" value="1"/>
</dbReference>
<evidence type="ECO:0000256" key="6">
    <source>
        <dbReference type="ARBA" id="ARBA00023204"/>
    </source>
</evidence>
<evidence type="ECO:0000313" key="15">
    <source>
        <dbReference type="Proteomes" id="UP001157418"/>
    </source>
</evidence>
<dbReference type="GO" id="GO:0005634">
    <property type="term" value="C:nucleus"/>
    <property type="evidence" value="ECO:0007669"/>
    <property type="project" value="UniProtKB-SubCell"/>
</dbReference>
<evidence type="ECO:0000256" key="12">
    <source>
        <dbReference type="SAM" id="MobiDB-lite"/>
    </source>
</evidence>
<keyword evidence="7" id="KW-0456">Lyase</keyword>
<evidence type="ECO:0000256" key="10">
    <source>
        <dbReference type="ARBA" id="ARBA00023295"/>
    </source>
</evidence>
<dbReference type="SUPFAM" id="SSF55945">
    <property type="entry name" value="TATA-box binding protein-like"/>
    <property type="match status" value="1"/>
</dbReference>
<accession>A0AAU9PUS1</accession>
<dbReference type="SMART" id="SM00478">
    <property type="entry name" value="ENDO3c"/>
    <property type="match status" value="1"/>
</dbReference>
<keyword evidence="5" id="KW-0378">Hydrolase</keyword>
<dbReference type="InterPro" id="IPR003265">
    <property type="entry name" value="HhH-GPD_domain"/>
</dbReference>
<dbReference type="SUPFAM" id="SSF48150">
    <property type="entry name" value="DNA-glycosylase"/>
    <property type="match status" value="1"/>
</dbReference>
<dbReference type="EMBL" id="CAKMRJ010005745">
    <property type="protein sequence ID" value="CAH1453924.1"/>
    <property type="molecule type" value="Genomic_DNA"/>
</dbReference>
<dbReference type="AlphaFoldDB" id="A0AAU9PUS1"/>
<evidence type="ECO:0000256" key="3">
    <source>
        <dbReference type="ARBA" id="ARBA00012720"/>
    </source>
</evidence>
<evidence type="ECO:0000256" key="1">
    <source>
        <dbReference type="ARBA" id="ARBA00004123"/>
    </source>
</evidence>
<dbReference type="InterPro" id="IPR052054">
    <property type="entry name" value="Oxidative_DNA_repair_enzyme"/>
</dbReference>
<dbReference type="PANTHER" id="PTHR10242">
    <property type="entry name" value="8-OXOGUANINE DNA GLYCOSYLASE"/>
    <property type="match status" value="1"/>
</dbReference>
<evidence type="ECO:0000313" key="14">
    <source>
        <dbReference type="EMBL" id="CAH1453924.1"/>
    </source>
</evidence>
<comment type="catalytic activity">
    <reaction evidence="11">
        <text>2'-deoxyribonucleotide-(2'-deoxyribose 5'-phosphate)-2'-deoxyribonucleotide-DNA = a 3'-end 2'-deoxyribonucleotide-(2,3-dehydro-2,3-deoxyribose 5'-phosphate)-DNA + a 5'-end 5'-phospho-2'-deoxyribonucleoside-DNA + H(+)</text>
        <dbReference type="Rhea" id="RHEA:66592"/>
        <dbReference type="Rhea" id="RHEA-COMP:13180"/>
        <dbReference type="Rhea" id="RHEA-COMP:16897"/>
        <dbReference type="Rhea" id="RHEA-COMP:17067"/>
        <dbReference type="ChEBI" id="CHEBI:15378"/>
        <dbReference type="ChEBI" id="CHEBI:136412"/>
        <dbReference type="ChEBI" id="CHEBI:157695"/>
        <dbReference type="ChEBI" id="CHEBI:167181"/>
        <dbReference type="EC" id="4.2.99.18"/>
    </reaction>
</comment>
<dbReference type="FunFam" id="1.10.340.30:FF:000012">
    <property type="entry name" value="N-glycosylase/DNA lyase"/>
    <property type="match status" value="1"/>
</dbReference>
<keyword evidence="8" id="KW-0539">Nucleus</keyword>
<evidence type="ECO:0000256" key="5">
    <source>
        <dbReference type="ARBA" id="ARBA00022801"/>
    </source>
</evidence>
<keyword evidence="10" id="KW-0326">Glycosidase</keyword>
<evidence type="ECO:0000256" key="7">
    <source>
        <dbReference type="ARBA" id="ARBA00023239"/>
    </source>
</evidence>
<dbReference type="Pfam" id="PF00730">
    <property type="entry name" value="HhH-GPD"/>
    <property type="match status" value="1"/>
</dbReference>
<dbReference type="GO" id="GO:0140078">
    <property type="term" value="F:class I DNA-(apurinic or apyrimidinic site) endonuclease activity"/>
    <property type="evidence" value="ECO:0007669"/>
    <property type="project" value="UniProtKB-EC"/>
</dbReference>
<evidence type="ECO:0000256" key="2">
    <source>
        <dbReference type="ARBA" id="ARBA00010679"/>
    </source>
</evidence>
<keyword evidence="6" id="KW-0234">DNA repair</keyword>
<keyword evidence="15" id="KW-1185">Reference proteome</keyword>
<comment type="subcellular location">
    <subcellularLocation>
        <location evidence="1">Nucleus</location>
    </subcellularLocation>
</comment>
<dbReference type="InterPro" id="IPR023170">
    <property type="entry name" value="HhH_base_excis_C"/>
</dbReference>
<dbReference type="Proteomes" id="UP001157418">
    <property type="component" value="Unassembled WGS sequence"/>
</dbReference>
<feature type="region of interest" description="Disordered" evidence="12">
    <location>
        <begin position="1"/>
        <end position="20"/>
    </location>
</feature>
<dbReference type="CDD" id="cd00056">
    <property type="entry name" value="ENDO3c"/>
    <property type="match status" value="1"/>
</dbReference>
<feature type="domain" description="HhH-GPD" evidence="13">
    <location>
        <begin position="181"/>
        <end position="354"/>
    </location>
</feature>
<dbReference type="PANTHER" id="PTHR10242:SF2">
    <property type="entry name" value="N-GLYCOSYLASE_DNA LYASE"/>
    <property type="match status" value="1"/>
</dbReference>
<evidence type="ECO:0000256" key="11">
    <source>
        <dbReference type="ARBA" id="ARBA00044632"/>
    </source>
</evidence>
<keyword evidence="4" id="KW-0227">DNA damage</keyword>
<reference evidence="14 15" key="1">
    <citation type="submission" date="2022-01" db="EMBL/GenBank/DDBJ databases">
        <authorList>
            <person name="Xiong W."/>
            <person name="Schranz E."/>
        </authorList>
    </citation>
    <scope>NUCLEOTIDE SEQUENCE [LARGE SCALE GENOMIC DNA]</scope>
</reference>
<evidence type="ECO:0000256" key="9">
    <source>
        <dbReference type="ARBA" id="ARBA00023268"/>
    </source>
</evidence>
<comment type="similarity">
    <text evidence="2">Belongs to the type-1 OGG1 family.</text>
</comment>
<dbReference type="GO" id="GO:0006285">
    <property type="term" value="P:base-excision repair, AP site formation"/>
    <property type="evidence" value="ECO:0007669"/>
    <property type="project" value="TreeGrafter"/>
</dbReference>